<accession>A0A1C0A7M8</accession>
<keyword evidence="2" id="KW-1185">Reference proteome</keyword>
<organism evidence="1 2">
    <name type="scientific">Orenia metallireducens</name>
    <dbReference type="NCBI Taxonomy" id="1413210"/>
    <lineage>
        <taxon>Bacteria</taxon>
        <taxon>Bacillati</taxon>
        <taxon>Bacillota</taxon>
        <taxon>Clostridia</taxon>
        <taxon>Halanaerobiales</taxon>
        <taxon>Halobacteroidaceae</taxon>
        <taxon>Orenia</taxon>
    </lineage>
</organism>
<reference evidence="1 2" key="2">
    <citation type="submission" date="2016-08" db="EMBL/GenBank/DDBJ databases">
        <title>Orenia metallireducens sp. nov. strain Z6, a Novel Metal-reducing Firmicute from the Deep Subsurface.</title>
        <authorList>
            <person name="Maxim B.I."/>
            <person name="Kenneth K."/>
            <person name="Flynn T.M."/>
            <person name="Oloughlin E.J."/>
            <person name="Locke R.A."/>
            <person name="Weber J.R."/>
            <person name="Egan S.M."/>
            <person name="Mackie R.I."/>
            <person name="Cann I.K."/>
        </authorList>
    </citation>
    <scope>NUCLEOTIDE SEQUENCE [LARGE SCALE GENOMIC DNA]</scope>
    <source>
        <strain evidence="1 2">Z6</strain>
    </source>
</reference>
<dbReference type="EMBL" id="LWDV01000009">
    <property type="protein sequence ID" value="OCL26221.1"/>
    <property type="molecule type" value="Genomic_DNA"/>
</dbReference>
<dbReference type="AlphaFoldDB" id="A0A1C0A7M8"/>
<evidence type="ECO:0000313" key="2">
    <source>
        <dbReference type="Proteomes" id="UP000093514"/>
    </source>
</evidence>
<dbReference type="OrthoDB" id="9771580at2"/>
<protein>
    <recommendedName>
        <fullName evidence="3">Terminase</fullName>
    </recommendedName>
</protein>
<comment type="caution">
    <text evidence="1">The sequence shown here is derived from an EMBL/GenBank/DDBJ whole genome shotgun (WGS) entry which is preliminary data.</text>
</comment>
<dbReference type="Proteomes" id="UP000093514">
    <property type="component" value="Unassembled WGS sequence"/>
</dbReference>
<evidence type="ECO:0008006" key="3">
    <source>
        <dbReference type="Google" id="ProtNLM"/>
    </source>
</evidence>
<evidence type="ECO:0000313" key="1">
    <source>
        <dbReference type="EMBL" id="OCL26221.1"/>
    </source>
</evidence>
<proteinExistence type="predicted"/>
<reference evidence="2" key="1">
    <citation type="submission" date="2016-07" db="EMBL/GenBank/DDBJ databases">
        <authorList>
            <person name="Florea S."/>
            <person name="Webb J.S."/>
            <person name="Jaromczyk J."/>
            <person name="Schardl C.L."/>
        </authorList>
    </citation>
    <scope>NUCLEOTIDE SEQUENCE [LARGE SCALE GENOMIC DNA]</scope>
    <source>
        <strain evidence="2">Z6</strain>
    </source>
</reference>
<name>A0A1C0A7M8_9FIRM</name>
<gene>
    <name evidence="1" type="ORF">U472_09420</name>
</gene>
<dbReference type="RefSeq" id="WP_068717824.1">
    <property type="nucleotide sequence ID" value="NZ_LWDV01000009.1"/>
</dbReference>
<sequence>MCGTLQKLYEGNLVNEEGKVYTKLVMNMPSRHGKSRTLINFCKWVLGRKKSNRIITCSYNDAATDFSIYTRDGIMEVKTYPHEIVYEDIFPESKIKKGNAMLWFVIREEL</sequence>